<dbReference type="EMBL" id="JBICRM010000015">
    <property type="protein sequence ID" value="MFG1706479.1"/>
    <property type="molecule type" value="Genomic_DNA"/>
</dbReference>
<reference evidence="3 4" key="1">
    <citation type="submission" date="2024-10" db="EMBL/GenBank/DDBJ databases">
        <authorList>
            <person name="Topkara A.R."/>
            <person name="Saygin H."/>
        </authorList>
    </citation>
    <scope>NUCLEOTIDE SEQUENCE [LARGE SCALE GENOMIC DNA]</scope>
    <source>
        <strain evidence="3 4">M3C6</strain>
    </source>
</reference>
<name>A0ABW7AJW5_9ACTN</name>
<comment type="caution">
    <text evidence="3">The sequence shown here is derived from an EMBL/GenBank/DDBJ whole genome shotgun (WGS) entry which is preliminary data.</text>
</comment>
<keyword evidence="2" id="KW-1133">Transmembrane helix</keyword>
<evidence type="ECO:0000256" key="1">
    <source>
        <dbReference type="SAM" id="MobiDB-lite"/>
    </source>
</evidence>
<evidence type="ECO:0000256" key="2">
    <source>
        <dbReference type="SAM" id="Phobius"/>
    </source>
</evidence>
<protein>
    <submittedName>
        <fullName evidence="3">CU044_5270 family protein</fullName>
    </submittedName>
</protein>
<evidence type="ECO:0000313" key="3">
    <source>
        <dbReference type="EMBL" id="MFG1706479.1"/>
    </source>
</evidence>
<accession>A0ABW7AJW5</accession>
<dbReference type="Proteomes" id="UP001603978">
    <property type="component" value="Unassembled WGS sequence"/>
</dbReference>
<evidence type="ECO:0000313" key="4">
    <source>
        <dbReference type="Proteomes" id="UP001603978"/>
    </source>
</evidence>
<keyword evidence="2" id="KW-0812">Transmembrane</keyword>
<keyword evidence="2" id="KW-0472">Membrane</keyword>
<feature type="transmembrane region" description="Helical" evidence="2">
    <location>
        <begin position="42"/>
        <end position="63"/>
    </location>
</feature>
<feature type="compositionally biased region" description="Basic and acidic residues" evidence="1">
    <location>
        <begin position="1"/>
        <end position="12"/>
    </location>
</feature>
<gene>
    <name evidence="3" type="ORF">ACFLIM_25120</name>
</gene>
<sequence length="332" mass="36596">MNDLERLRDDWARPAPPAPDAQAAARAALLARAGRPRPRRGWAVRALAVAAAAVIITTGVSVFQGERTLPAANAQVVLTRIAAAVQEKEFTPPRGDQWIYTESRVVVWGKGIGRIGQGERITPQTPLPETVEPFWTRADGKRVGYLVDGELRTSNPGERTPENTYALLASLPTDPDALLAKYRELYQDAGPADDEWIFLRFAVTLSQNLVSPEHEAAIFRAIAKLPGVTVDETATDTEGRPAVSVSQVAEGWRKVEILLDPVTYAYRARRETAITDHEERYPKPNGPLRFTMKDGKQVPVPPHLEWSIEKGTTWSIFTRVAIGVVDQAGERP</sequence>
<proteinExistence type="predicted"/>
<feature type="region of interest" description="Disordered" evidence="1">
    <location>
        <begin position="1"/>
        <end position="20"/>
    </location>
</feature>
<dbReference type="RefSeq" id="WP_393169360.1">
    <property type="nucleotide sequence ID" value="NZ_JBICRM010000015.1"/>
</dbReference>
<organism evidence="3 4">
    <name type="scientific">Nonomuraea marmarensis</name>
    <dbReference type="NCBI Taxonomy" id="3351344"/>
    <lineage>
        <taxon>Bacteria</taxon>
        <taxon>Bacillati</taxon>
        <taxon>Actinomycetota</taxon>
        <taxon>Actinomycetes</taxon>
        <taxon>Streptosporangiales</taxon>
        <taxon>Streptosporangiaceae</taxon>
        <taxon>Nonomuraea</taxon>
    </lineage>
</organism>
<dbReference type="NCBIfam" id="NF038083">
    <property type="entry name" value="CU044_5270_fam"/>
    <property type="match status" value="1"/>
</dbReference>
<dbReference type="InterPro" id="IPR047789">
    <property type="entry name" value="CU044_5270-like"/>
</dbReference>
<keyword evidence="4" id="KW-1185">Reference proteome</keyword>